<proteinExistence type="predicted"/>
<name>E1ZY27_CAMFO</name>
<evidence type="ECO:0000313" key="1">
    <source>
        <dbReference type="EMBL" id="EFN73876.1"/>
    </source>
</evidence>
<sequence>MLQDYWDETINAVTQYTHFHSVFEVLANKKQIIRFNRKIVVLQYSPLWLGREKNSLMMRTCTIFLRKRSLLSSAMSKSLSKSRKLHCMQSGRVSRVKIKFSNSRSIDKADTATSRNFFAGVKRHSNLSCTWLMKEGENFKADFKKVLISFHTYEKVHFALDDDREQSASFPLTSSRDCLASIHVSTATDGIRETTNALVVDLSVDLAVMLTVQHFTSYQEIYARNARYNLALSSTINSALGNELCHIDHPRVSRYQPMKEQSFYLITRDESVQDCDRRRDLANSCLLLCRESSTVRKLCKRNFLLPCDRDLRRRNSRAEHSLIARLPLSENSGEVLELFLAIEFTTNDFIEIENIVYYKSIRYNKAQLKFVTCMPDNMGFAQKIIVKKKIKTESQYSLSSLFKAAKSFNWRANYRHAMSETTSRIKEKNAFVKAPYSHQWIIWRTKASAVLDFAKKLYDIYYFILKYTRLLPGIAGHVIARGLLIHSMDESQESKNDTKNSVSDNYVFLDILRDTFRENLKLRYDSKRLKDNNEILRKDVRTNQHIVAKGEN</sequence>
<keyword evidence="2" id="KW-1185">Reference proteome</keyword>
<dbReference type="InParanoid" id="E1ZY27"/>
<reference evidence="1 2" key="1">
    <citation type="journal article" date="2010" name="Science">
        <title>Genomic comparison of the ants Camponotus floridanus and Harpegnathos saltator.</title>
        <authorList>
            <person name="Bonasio R."/>
            <person name="Zhang G."/>
            <person name="Ye C."/>
            <person name="Mutti N.S."/>
            <person name="Fang X."/>
            <person name="Qin N."/>
            <person name="Donahue G."/>
            <person name="Yang P."/>
            <person name="Li Q."/>
            <person name="Li C."/>
            <person name="Zhang P."/>
            <person name="Huang Z."/>
            <person name="Berger S.L."/>
            <person name="Reinberg D."/>
            <person name="Wang J."/>
            <person name="Liebig J."/>
        </authorList>
    </citation>
    <scope>NUCLEOTIDE SEQUENCE [LARGE SCALE GENOMIC DNA]</scope>
    <source>
        <strain evidence="2">C129</strain>
    </source>
</reference>
<dbReference type="AlphaFoldDB" id="E1ZY27"/>
<evidence type="ECO:0000313" key="2">
    <source>
        <dbReference type="Proteomes" id="UP000000311"/>
    </source>
</evidence>
<accession>E1ZY27</accession>
<gene>
    <name evidence="1" type="ORF">EAG_09979</name>
</gene>
<dbReference type="EMBL" id="GL435171">
    <property type="protein sequence ID" value="EFN73876.1"/>
    <property type="molecule type" value="Genomic_DNA"/>
</dbReference>
<protein>
    <submittedName>
        <fullName evidence="1">Uncharacterized protein</fullName>
    </submittedName>
</protein>
<dbReference type="Proteomes" id="UP000000311">
    <property type="component" value="Unassembled WGS sequence"/>
</dbReference>
<organism evidence="2">
    <name type="scientific">Camponotus floridanus</name>
    <name type="common">Florida carpenter ant</name>
    <dbReference type="NCBI Taxonomy" id="104421"/>
    <lineage>
        <taxon>Eukaryota</taxon>
        <taxon>Metazoa</taxon>
        <taxon>Ecdysozoa</taxon>
        <taxon>Arthropoda</taxon>
        <taxon>Hexapoda</taxon>
        <taxon>Insecta</taxon>
        <taxon>Pterygota</taxon>
        <taxon>Neoptera</taxon>
        <taxon>Endopterygota</taxon>
        <taxon>Hymenoptera</taxon>
        <taxon>Apocrita</taxon>
        <taxon>Aculeata</taxon>
        <taxon>Formicoidea</taxon>
        <taxon>Formicidae</taxon>
        <taxon>Formicinae</taxon>
        <taxon>Camponotus</taxon>
    </lineage>
</organism>